<dbReference type="RefSeq" id="WP_122977989.1">
    <property type="nucleotide sequence ID" value="NZ_BOMX01000128.1"/>
</dbReference>
<dbReference type="PANTHER" id="PTHR43544:SF2">
    <property type="entry name" value="OXIDOREDUCTASE"/>
    <property type="match status" value="1"/>
</dbReference>
<dbReference type="CDD" id="cd05233">
    <property type="entry name" value="SDR_c"/>
    <property type="match status" value="1"/>
</dbReference>
<dbReference type="GO" id="GO:0016491">
    <property type="term" value="F:oxidoreductase activity"/>
    <property type="evidence" value="ECO:0007669"/>
    <property type="project" value="TreeGrafter"/>
</dbReference>
<protein>
    <submittedName>
        <fullName evidence="1">Short subunit dehydrogenase</fullName>
    </submittedName>
</protein>
<name>A0A561VJ65_ACTTI</name>
<gene>
    <name evidence="1" type="ORF">FHX34_106398</name>
</gene>
<dbReference type="InterPro" id="IPR002347">
    <property type="entry name" value="SDR_fam"/>
</dbReference>
<dbReference type="PANTHER" id="PTHR43544">
    <property type="entry name" value="SHORT-CHAIN DEHYDROGENASE/REDUCTASE"/>
    <property type="match status" value="1"/>
</dbReference>
<dbReference type="InterPro" id="IPR051468">
    <property type="entry name" value="Fungal_SecMetab_SDRs"/>
</dbReference>
<keyword evidence="2" id="KW-1185">Reference proteome</keyword>
<sequence>MTGSDPTVGVDPDRLAVCLAVLAEVEALPVEHPDAVRVRRATAGLFKTAKLQRRRDRRQAVLANDRAVTAATATGAPGRIDDETAGIPLKSATAGATAGILKQARGCYVCKQRYTVVDAFYHQLCPDCAKLNHARREARTVLTGRRALLTGGRAKIGMYIALRLLRDGADLTITTRFPHDAVRRFTAMPDSSEWLHRLRIVGIDLRDPAQVVGLADSVAARGPLDILINNAAQTVRRTAGAYSAIAAAEAEPLPGGKLPELEYFGGAGSSPAAVLTAGTTTLTPQQVTELALTARSVQIDAGGLVPDTTPTNSWSDRVHEVDPLELLEVQLCNVTAPFVLVSRLRAAMTASPFPRRYVVNVSAMEGIFSRGYKGAGHPHTNMAKAALNMLTRTSAADMFADGILMTSVDTGWITDERPHPTKMRLHDEGFHAPLDLVDGAARVYDPIVRGEQGEDVYGCFLKDYASVAW</sequence>
<dbReference type="PRINTS" id="PR00081">
    <property type="entry name" value="GDHRDH"/>
</dbReference>
<dbReference type="AlphaFoldDB" id="A0A561VJ65"/>
<dbReference type="Gene3D" id="3.40.50.720">
    <property type="entry name" value="NAD(P)-binding Rossmann-like Domain"/>
    <property type="match status" value="2"/>
</dbReference>
<dbReference type="EMBL" id="VIWY01000006">
    <property type="protein sequence ID" value="TWG11668.1"/>
    <property type="molecule type" value="Genomic_DNA"/>
</dbReference>
<dbReference type="OrthoDB" id="56744at2"/>
<dbReference type="GO" id="GO:0005737">
    <property type="term" value="C:cytoplasm"/>
    <property type="evidence" value="ECO:0007669"/>
    <property type="project" value="TreeGrafter"/>
</dbReference>
<evidence type="ECO:0000313" key="1">
    <source>
        <dbReference type="EMBL" id="TWG11668.1"/>
    </source>
</evidence>
<dbReference type="InterPro" id="IPR036291">
    <property type="entry name" value="NAD(P)-bd_dom_sf"/>
</dbReference>
<proteinExistence type="predicted"/>
<comment type="caution">
    <text evidence="1">The sequence shown here is derived from an EMBL/GenBank/DDBJ whole genome shotgun (WGS) entry which is preliminary data.</text>
</comment>
<evidence type="ECO:0000313" key="2">
    <source>
        <dbReference type="Proteomes" id="UP000320239"/>
    </source>
</evidence>
<organism evidence="1 2">
    <name type="scientific">Actinoplanes teichomyceticus</name>
    <dbReference type="NCBI Taxonomy" id="1867"/>
    <lineage>
        <taxon>Bacteria</taxon>
        <taxon>Bacillati</taxon>
        <taxon>Actinomycetota</taxon>
        <taxon>Actinomycetes</taxon>
        <taxon>Micromonosporales</taxon>
        <taxon>Micromonosporaceae</taxon>
        <taxon>Actinoplanes</taxon>
    </lineage>
</organism>
<dbReference type="Pfam" id="PF00106">
    <property type="entry name" value="adh_short"/>
    <property type="match status" value="1"/>
</dbReference>
<dbReference type="Proteomes" id="UP000320239">
    <property type="component" value="Unassembled WGS sequence"/>
</dbReference>
<reference evidence="1 2" key="1">
    <citation type="submission" date="2019-06" db="EMBL/GenBank/DDBJ databases">
        <title>Sequencing the genomes of 1000 actinobacteria strains.</title>
        <authorList>
            <person name="Klenk H.-P."/>
        </authorList>
    </citation>
    <scope>NUCLEOTIDE SEQUENCE [LARGE SCALE GENOMIC DNA]</scope>
    <source>
        <strain evidence="1 2">DSM 43866</strain>
    </source>
</reference>
<dbReference type="SUPFAM" id="SSF51735">
    <property type="entry name" value="NAD(P)-binding Rossmann-fold domains"/>
    <property type="match status" value="1"/>
</dbReference>
<accession>A0A561VJ65</accession>